<dbReference type="InterPro" id="IPR043782">
    <property type="entry name" value="DUF5724"/>
</dbReference>
<evidence type="ECO:0008006" key="7">
    <source>
        <dbReference type="Google" id="ProtNLM"/>
    </source>
</evidence>
<organism evidence="5 6">
    <name type="scientific">Paenibacillus donghaensis</name>
    <dbReference type="NCBI Taxonomy" id="414771"/>
    <lineage>
        <taxon>Bacteria</taxon>
        <taxon>Bacillati</taxon>
        <taxon>Bacillota</taxon>
        <taxon>Bacilli</taxon>
        <taxon>Bacillales</taxon>
        <taxon>Paenibacillaceae</taxon>
        <taxon>Paenibacillus</taxon>
    </lineage>
</organism>
<dbReference type="Pfam" id="PF24879">
    <property type="entry name" value="DUF7737"/>
    <property type="match status" value="1"/>
</dbReference>
<dbReference type="RefSeq" id="WP_087920572.1">
    <property type="nucleotide sequence ID" value="NZ_CP021780.1"/>
</dbReference>
<dbReference type="OrthoDB" id="9763697at2"/>
<dbReference type="Pfam" id="PF18991">
    <property type="entry name" value="DUF5724"/>
    <property type="match status" value="1"/>
</dbReference>
<keyword evidence="1" id="KW-0175">Coiled coil</keyword>
<evidence type="ECO:0000313" key="5">
    <source>
        <dbReference type="EMBL" id="ASA26630.1"/>
    </source>
</evidence>
<dbReference type="Pfam" id="PF13569">
    <property type="entry name" value="DUF4132"/>
    <property type="match status" value="1"/>
</dbReference>
<dbReference type="InterPro" id="IPR056639">
    <property type="entry name" value="DUF7737"/>
</dbReference>
<sequence>MDIEELETNWYEEMEKRAKTLDQGERELAAALLELSRCNYIHDTDKEYQTFIAQLQAHGGGEPGQVSEPLQRVVQKLFSPYTAAVTSYIMEHATEYPNSQGYSRRPYRNGNLAAHLPKILNKLNSLLFMERIGLSLESHLKNNNKEDNYQQYYRIYMVLADVIAYELDRSNNTILELLKEMVYGDNQASLLSQDMLRGMVMCHRPDVAAMLGELLLAARLQEGLRQSIVEKMDEGTLENNLYLLKLIIDHEFIRFSSVVRAVGVWTGMGLEAQNQRVAQSIIEEAYQVLTDEALREQWRSDSNANHVYLSLWATAMHEESDLPAVIEPLMAEGRLYQKIIAQYVLGNSQNQEVRLASARMYLHEQDPELLNWVLNNYAYSYDKMWRASKDDGPAIEVRRTPQLEDKTERRRDFLALQAMVLNSEHREVSGQSKVLDFLQFNYSTEIPLQKMLYLAAYDMDSEWIAEMILMKEQLSGSVRADLLQYFITDPEHPMQREFIFASLADKSIKNRELAVSQATPLTLSQEELIMAEGLLKLKTGSLRQGVTLMLLNQPDESLQGSIARLLQGKHELQRLAALELVTVLFEGGQRIQLYEAVRPLVDSITSPSAKERELLLRLEQKNEYTRDNGFGLYQPGETEAWLSEGPLPGDFRWDQVFRLTMDEVKQFVEGLNAKIHEHREFEYEAEFYGGHKEKMLLGTELRPTTFTVRQDGEETATQLEQYPLHEVWSAYLKESGWDSRKLLELKFHLGMDDLNRTMERYYRFFRGEVDYGELSKIKLMEGWRREFTERLYPVEQIAAVKALLEKQPYSRPLHILIHAFVADHWTQENFTLANGALNALMEAMLQDNRAGELAMLNVLGNPWISMMWRKQEDLETFRTRFRSFYTFDRLDGGVPVSSHLSLEDFFRAYEDGLIGEGEVFKELLSSPDSRNHMRNMTSGRHDIVGSSVKLREIRTRTLERLLEIELKRGDLPTEVTALVMSLERIEGMEYFIRILAGLDKETFIRGYLYGYGDSFTKKESFSNLLKISHPREGEDAELLKGLLKQLGISDKRLLEAAMYAPQWIEIVAAYLGWEGLRSAAWYFHAHINESFSAEKETVVAHYSPITPQDFNDGAFDVNWFQDAYHTLGQERFELLYECAKYISAGANHRRSQLFADATLGKLKLEEMKVSAAQKRNKDHLLSYSLIPLGKQRDRDLRERYEFIQQFLAESKKFGAQRRASEALSVRIALGNLARNAGYADVTRLMWDIEARKLDELEPYFAPYALDEDTTAVLQIDAEGQSELAVTSKGKVLKSVPARFKKHPHIETLKEIRSELTAQYRRARLELERSMESASAFTLEEISGLARNPILAPLLLALVLKSSTGTLGYFDPVASALNDPAGKAAQLEPQEKLYIAHPLDLYNSGQWSLFQKDLFDRQLRQPFKQIFRELYLPNADELANVTGSRRYAGHQVQPNKTVALLRGRQWTVSYEEGLQKVFYGENLIVRLYAQADWFSPADTEAPALETVQFFDRKTYKEVPLDQVPPLVFSEVMRDIDLVVSVAHVGGVDPEASLTTVEMRSVIVKESLRLLKLDNVSLDGNYARIAGSLGEYAVHLGSGMVYKQATGALHIIAVHSQHRGRLFLPFLDEDPRTAEILSKIVLLAEDKKIKDPQILMQLQ</sequence>
<evidence type="ECO:0000259" key="4">
    <source>
        <dbReference type="Pfam" id="PF24879"/>
    </source>
</evidence>
<feature type="coiled-coil region" evidence="1">
    <location>
        <begin position="1305"/>
        <end position="1332"/>
    </location>
</feature>
<evidence type="ECO:0000259" key="2">
    <source>
        <dbReference type="Pfam" id="PF13569"/>
    </source>
</evidence>
<dbReference type="EMBL" id="CP021780">
    <property type="protein sequence ID" value="ASA26630.1"/>
    <property type="molecule type" value="Genomic_DNA"/>
</dbReference>
<name>A0A2Z2KRR5_9BACL</name>
<keyword evidence="6" id="KW-1185">Reference proteome</keyword>
<accession>A0A2Z2KRR5</accession>
<feature type="domain" description="DUF4132" evidence="2">
    <location>
        <begin position="1289"/>
        <end position="1465"/>
    </location>
</feature>
<dbReference type="Proteomes" id="UP000249890">
    <property type="component" value="Chromosome"/>
</dbReference>
<reference evidence="5 6" key="1">
    <citation type="submission" date="2017-06" db="EMBL/GenBank/DDBJ databases">
        <title>Complete genome sequence of Paenibacillus donghaensis KCTC 13049T isolated from East Sea sediment, South Korea.</title>
        <authorList>
            <person name="Jung B.K."/>
            <person name="Hong S.-J."/>
            <person name="Shin J.-H."/>
        </authorList>
    </citation>
    <scope>NUCLEOTIDE SEQUENCE [LARGE SCALE GENOMIC DNA]</scope>
    <source>
        <strain evidence="5 6">KCTC 13049</strain>
    </source>
</reference>
<dbReference type="KEGG" id="pdh:B9T62_37395"/>
<proteinExistence type="predicted"/>
<feature type="domain" description="DUF7737" evidence="4">
    <location>
        <begin position="1555"/>
        <end position="1656"/>
    </location>
</feature>
<feature type="domain" description="DUF5724" evidence="3">
    <location>
        <begin position="37"/>
        <end position="1247"/>
    </location>
</feature>
<dbReference type="InterPro" id="IPR025406">
    <property type="entry name" value="DUF4132"/>
</dbReference>
<evidence type="ECO:0000256" key="1">
    <source>
        <dbReference type="SAM" id="Coils"/>
    </source>
</evidence>
<gene>
    <name evidence="5" type="ORF">B9T62_37395</name>
</gene>
<evidence type="ECO:0000259" key="3">
    <source>
        <dbReference type="Pfam" id="PF18991"/>
    </source>
</evidence>
<protein>
    <recommendedName>
        <fullName evidence="7">DUF4132 domain-containing protein</fullName>
    </recommendedName>
</protein>
<evidence type="ECO:0000313" key="6">
    <source>
        <dbReference type="Proteomes" id="UP000249890"/>
    </source>
</evidence>